<dbReference type="Gene3D" id="1.20.910.10">
    <property type="entry name" value="Heme oxygenase-like"/>
    <property type="match status" value="1"/>
</dbReference>
<dbReference type="GeneID" id="92007973"/>
<keyword evidence="5" id="KW-0456">Lyase</keyword>
<dbReference type="Proteomes" id="UP001430584">
    <property type="component" value="Unassembled WGS sequence"/>
</dbReference>
<evidence type="ECO:0000256" key="1">
    <source>
        <dbReference type="ARBA" id="ARBA00001970"/>
    </source>
</evidence>
<evidence type="ECO:0000313" key="6">
    <source>
        <dbReference type="EMBL" id="KAL0260204.1"/>
    </source>
</evidence>
<evidence type="ECO:0000256" key="4">
    <source>
        <dbReference type="ARBA" id="ARBA00023004"/>
    </source>
</evidence>
<evidence type="ECO:0000256" key="2">
    <source>
        <dbReference type="ARBA" id="ARBA00022617"/>
    </source>
</evidence>
<protein>
    <recommendedName>
        <fullName evidence="8">Phenylacetaldoxime dehydratase</fullName>
    </recommendedName>
</protein>
<dbReference type="InterPro" id="IPR025702">
    <property type="entry name" value="OXD"/>
</dbReference>
<keyword evidence="7" id="KW-1185">Reference proteome</keyword>
<reference evidence="6 7" key="1">
    <citation type="submission" date="2024-02" db="EMBL/GenBank/DDBJ databases">
        <title>De novo assembly and annotation of 12 fungi associated with fruit tree decline syndrome in Ontario, Canada.</title>
        <authorList>
            <person name="Sulman M."/>
            <person name="Ellouze W."/>
            <person name="Ilyukhin E."/>
        </authorList>
    </citation>
    <scope>NUCLEOTIDE SEQUENCE [LARGE SCALE GENOMIC DNA]</scope>
    <source>
        <strain evidence="6 7">FDS-637</strain>
    </source>
</reference>
<proteinExistence type="predicted"/>
<evidence type="ECO:0008006" key="8">
    <source>
        <dbReference type="Google" id="ProtNLM"/>
    </source>
</evidence>
<sequence>MGKADLESTLIDTLWDENQDLVDQFLNNDFLKSQADGAPEDTVPSYQYYAIQDYYYLVDYVQYKALRMTTFSETYPTKLLSVLAEEAVAIQGDIDYAWSTRNDTLGTSLSVPLDVIDAGKRGVAQLAYSDWLQKNLDLGWFTLHVMSIPCIYVSLLNAGAGAVLTGRGRDGSNSPNTLTNPTQPEKNNVGWFREVLFPSIDRYETIFSSADVGDEGGARLREGLSGPVREHVYWGSMRDRMPAAQVDGLVGETETETETAGEGDGPTEGRRVVVRGRRNLCIIRSGQDWSDMVPRERKLYLETMHPVLVRGMDFLRDEGRAIGCHSCRFVDELDPADLGRETERTFGFAFFRDMEALEKWSKSHRTHLDIFGRFLQYVKELDGDISLRLFHEVLALTPEQQLLEYVGCHSRTGMLGV</sequence>
<accession>A0ABR3CHU2</accession>
<gene>
    <name evidence="6" type="ORF">SLS55_003888</name>
</gene>
<dbReference type="RefSeq" id="XP_066633233.1">
    <property type="nucleotide sequence ID" value="XM_066775352.1"/>
</dbReference>
<dbReference type="EMBL" id="JAJVCZ030000004">
    <property type="protein sequence ID" value="KAL0260204.1"/>
    <property type="molecule type" value="Genomic_DNA"/>
</dbReference>
<keyword evidence="2" id="KW-0349">Heme</keyword>
<comment type="cofactor">
    <cofactor evidence="1">
        <name>heme b</name>
        <dbReference type="ChEBI" id="CHEBI:60344"/>
    </cofactor>
</comment>
<keyword evidence="3" id="KW-0479">Metal-binding</keyword>
<comment type="caution">
    <text evidence="6">The sequence shown here is derived from an EMBL/GenBank/DDBJ whole genome shotgun (WGS) entry which is preliminary data.</text>
</comment>
<dbReference type="InterPro" id="IPR016084">
    <property type="entry name" value="Haem_Oase-like_multi-hlx"/>
</dbReference>
<evidence type="ECO:0000313" key="7">
    <source>
        <dbReference type="Proteomes" id="UP001430584"/>
    </source>
</evidence>
<evidence type="ECO:0000256" key="5">
    <source>
        <dbReference type="ARBA" id="ARBA00023239"/>
    </source>
</evidence>
<dbReference type="SUPFAM" id="SSF48613">
    <property type="entry name" value="Heme oxygenase-like"/>
    <property type="match status" value="1"/>
</dbReference>
<keyword evidence="4" id="KW-0408">Iron</keyword>
<dbReference type="CDD" id="cd19359">
    <property type="entry name" value="TenA_C_Bt3146-like"/>
    <property type="match status" value="1"/>
</dbReference>
<name>A0ABR3CHU2_9PEZI</name>
<dbReference type="Pfam" id="PF13816">
    <property type="entry name" value="Dehydratase_hem"/>
    <property type="match status" value="1"/>
</dbReference>
<evidence type="ECO:0000256" key="3">
    <source>
        <dbReference type="ARBA" id="ARBA00022723"/>
    </source>
</evidence>
<organism evidence="6 7">
    <name type="scientific">Diplodia seriata</name>
    <dbReference type="NCBI Taxonomy" id="420778"/>
    <lineage>
        <taxon>Eukaryota</taxon>
        <taxon>Fungi</taxon>
        <taxon>Dikarya</taxon>
        <taxon>Ascomycota</taxon>
        <taxon>Pezizomycotina</taxon>
        <taxon>Dothideomycetes</taxon>
        <taxon>Dothideomycetes incertae sedis</taxon>
        <taxon>Botryosphaeriales</taxon>
        <taxon>Botryosphaeriaceae</taxon>
        <taxon>Diplodia</taxon>
    </lineage>
</organism>